<protein>
    <submittedName>
        <fullName evidence="3">Glycosyltransferase</fullName>
    </submittedName>
</protein>
<dbReference type="Gene3D" id="3.90.550.10">
    <property type="entry name" value="Spore Coat Polysaccharide Biosynthesis Protein SpsA, Chain A"/>
    <property type="match status" value="1"/>
</dbReference>
<dbReference type="OrthoDB" id="8742915at2"/>
<keyword evidence="1" id="KW-1003">Cell membrane</keyword>
<dbReference type="PANTHER" id="PTHR43685">
    <property type="entry name" value="GLYCOSYLTRANSFERASE"/>
    <property type="match status" value="1"/>
</dbReference>
<gene>
    <name evidence="3" type="ORF">FM069_15345</name>
</gene>
<dbReference type="Pfam" id="PF00535">
    <property type="entry name" value="Glycos_transf_2"/>
    <property type="match status" value="1"/>
</dbReference>
<dbReference type="GO" id="GO:0016740">
    <property type="term" value="F:transferase activity"/>
    <property type="evidence" value="ECO:0007669"/>
    <property type="project" value="UniProtKB-KW"/>
</dbReference>
<feature type="domain" description="Glycosyltransferase 2-like" evidence="2">
    <location>
        <begin position="7"/>
        <end position="115"/>
    </location>
</feature>
<keyword evidence="4" id="KW-1185">Reference proteome</keyword>
<evidence type="ECO:0000259" key="2">
    <source>
        <dbReference type="Pfam" id="PF00535"/>
    </source>
</evidence>
<evidence type="ECO:0000313" key="4">
    <source>
        <dbReference type="Proteomes" id="UP000315235"/>
    </source>
</evidence>
<evidence type="ECO:0000313" key="3">
    <source>
        <dbReference type="EMBL" id="TRX73786.1"/>
    </source>
</evidence>
<evidence type="ECO:0000256" key="1">
    <source>
        <dbReference type="ARBA" id="ARBA00022519"/>
    </source>
</evidence>
<dbReference type="InterPro" id="IPR050834">
    <property type="entry name" value="Glycosyltransf_2"/>
</dbReference>
<sequence>MSAPRVSLVVPVYNGAAYVAETLDSLLAQAYPDLEVIVIDDGSTDATWDVLQPYADRCRLLRQANRGQAATLNQGWSLAEGELLGYLSADDTLEPQAIARLVAALQARPQGVMVYPDFWLFDAEGVRLRKVDAPPFVYAEVVLEGACPVGPGALFRRELLPRIGGWDPHLRQIPDWEFLLRVGLCGEVVHCAEPLASFRVHEQSQTFAVSDEARSGEYAYVLDGYFRRDDIPEAIRRRRHLALANGNVLMARLHLGAGRWGRALGCLATASRAWPAWFTRRQNLRLLLHGLLGRPLHRLRRLLRHLRERSLRS</sequence>
<name>A0A553GWC0_9PSED</name>
<keyword evidence="1" id="KW-0997">Cell inner membrane</keyword>
<accession>A0A553GWC0</accession>
<dbReference type="PANTHER" id="PTHR43685:SF2">
    <property type="entry name" value="GLYCOSYLTRANSFERASE 2-LIKE DOMAIN-CONTAINING PROTEIN"/>
    <property type="match status" value="1"/>
</dbReference>
<keyword evidence="3" id="KW-0808">Transferase</keyword>
<comment type="caution">
    <text evidence="3">The sequence shown here is derived from an EMBL/GenBank/DDBJ whole genome shotgun (WGS) entry which is preliminary data.</text>
</comment>
<proteinExistence type="predicted"/>
<dbReference type="InterPro" id="IPR029044">
    <property type="entry name" value="Nucleotide-diphossugar_trans"/>
</dbReference>
<dbReference type="Proteomes" id="UP000315235">
    <property type="component" value="Unassembled WGS sequence"/>
</dbReference>
<keyword evidence="1" id="KW-0472">Membrane</keyword>
<organism evidence="3 4">
    <name type="scientific">Pseudomonas mangiferae</name>
    <dbReference type="NCBI Taxonomy" id="2593654"/>
    <lineage>
        <taxon>Bacteria</taxon>
        <taxon>Pseudomonadati</taxon>
        <taxon>Pseudomonadota</taxon>
        <taxon>Gammaproteobacteria</taxon>
        <taxon>Pseudomonadales</taxon>
        <taxon>Pseudomonadaceae</taxon>
        <taxon>Pseudomonas</taxon>
    </lineage>
</organism>
<dbReference type="GO" id="GO:0044010">
    <property type="term" value="P:single-species biofilm formation"/>
    <property type="evidence" value="ECO:0007669"/>
    <property type="project" value="TreeGrafter"/>
</dbReference>
<dbReference type="RefSeq" id="WP_143489246.1">
    <property type="nucleotide sequence ID" value="NZ_VJOY01000011.1"/>
</dbReference>
<dbReference type="SUPFAM" id="SSF53448">
    <property type="entry name" value="Nucleotide-diphospho-sugar transferases"/>
    <property type="match status" value="1"/>
</dbReference>
<reference evidence="3 4" key="1">
    <citation type="submission" date="2019-07" db="EMBL/GenBank/DDBJ databases">
        <title>Pseudomonas mangiferae sp. nov., isolated from bark of mango tree in Thailand.</title>
        <authorList>
            <person name="Srisuk N."/>
            <person name="Anurat P."/>
        </authorList>
    </citation>
    <scope>NUCLEOTIDE SEQUENCE [LARGE SCALE GENOMIC DNA]</scope>
    <source>
        <strain evidence="3 4">DMKU_BBB3-04</strain>
    </source>
</reference>
<dbReference type="InterPro" id="IPR001173">
    <property type="entry name" value="Glyco_trans_2-like"/>
</dbReference>
<dbReference type="EMBL" id="VJOY01000011">
    <property type="protein sequence ID" value="TRX73786.1"/>
    <property type="molecule type" value="Genomic_DNA"/>
</dbReference>
<dbReference type="AlphaFoldDB" id="A0A553GWC0"/>